<dbReference type="Proteomes" id="UP001500683">
    <property type="component" value="Unassembled WGS sequence"/>
</dbReference>
<evidence type="ECO:0000313" key="4">
    <source>
        <dbReference type="EMBL" id="GAA4066729.1"/>
    </source>
</evidence>
<reference evidence="5" key="1">
    <citation type="journal article" date="2019" name="Int. J. Syst. Evol. Microbiol.">
        <title>The Global Catalogue of Microorganisms (GCM) 10K type strain sequencing project: providing services to taxonomists for standard genome sequencing and annotation.</title>
        <authorList>
            <consortium name="The Broad Institute Genomics Platform"/>
            <consortium name="The Broad Institute Genome Sequencing Center for Infectious Disease"/>
            <person name="Wu L."/>
            <person name="Ma J."/>
        </authorList>
    </citation>
    <scope>NUCLEOTIDE SEQUENCE [LARGE SCALE GENOMIC DNA]</scope>
    <source>
        <strain evidence="5">JCM 16702</strain>
    </source>
</reference>
<protein>
    <recommendedName>
        <fullName evidence="3">Beta-lactamase class A catalytic domain-containing protein</fullName>
    </recommendedName>
</protein>
<feature type="region of interest" description="Disordered" evidence="1">
    <location>
        <begin position="53"/>
        <end position="79"/>
    </location>
</feature>
<feature type="chain" id="PRO_5045828046" description="Beta-lactamase class A catalytic domain-containing protein" evidence="2">
    <location>
        <begin position="28"/>
        <end position="324"/>
    </location>
</feature>
<evidence type="ECO:0000313" key="5">
    <source>
        <dbReference type="Proteomes" id="UP001500683"/>
    </source>
</evidence>
<evidence type="ECO:0000256" key="2">
    <source>
        <dbReference type="SAM" id="SignalP"/>
    </source>
</evidence>
<proteinExistence type="predicted"/>
<dbReference type="Gene3D" id="3.40.710.10">
    <property type="entry name" value="DD-peptidase/beta-lactamase superfamily"/>
    <property type="match status" value="1"/>
</dbReference>
<sequence length="324" mass="34051">MVRRAEHARPFRVARVLRAGAAVLVGAATLASSSASLPAVHVQVPMTPLIVSAPETAAPPPRSKTPSREPRPSFGKAERKRLSRALDRYLKGRSGSVTVAVTDLAASRAAFAYNPKLRPVTASTVKVDIVIALLLRAQRRHRALTGTERALAERAIRFSDNAATTELWHLIGGGAGLAAAANRRLGLRHTRPGPGDFWGSTVTSAADQLRVLAALASTRGPLTARNRKYVLDLMADVTPTQAWGVSAAAGRGDRVALKNGWLPRKADAGRWTINSIGRVRGGGHDLLIAVLSSGNASMSEGVTTVEHVAELVTASVEGSSSADA</sequence>
<dbReference type="InterPro" id="IPR000871">
    <property type="entry name" value="Beta-lactam_class-A"/>
</dbReference>
<dbReference type="EMBL" id="BAAAZG010000011">
    <property type="protein sequence ID" value="GAA4066729.1"/>
    <property type="molecule type" value="Genomic_DNA"/>
</dbReference>
<dbReference type="PANTHER" id="PTHR35333">
    <property type="entry name" value="BETA-LACTAMASE"/>
    <property type="match status" value="1"/>
</dbReference>
<dbReference type="Pfam" id="PF13354">
    <property type="entry name" value="Beta-lactamase2"/>
    <property type="match status" value="1"/>
</dbReference>
<dbReference type="SUPFAM" id="SSF56601">
    <property type="entry name" value="beta-lactamase/transpeptidase-like"/>
    <property type="match status" value="1"/>
</dbReference>
<keyword evidence="5" id="KW-1185">Reference proteome</keyword>
<dbReference type="PANTHER" id="PTHR35333:SF3">
    <property type="entry name" value="BETA-LACTAMASE-TYPE TRANSPEPTIDASE FOLD CONTAINING PROTEIN"/>
    <property type="match status" value="1"/>
</dbReference>
<feature type="signal peptide" evidence="2">
    <location>
        <begin position="1"/>
        <end position="27"/>
    </location>
</feature>
<comment type="caution">
    <text evidence="4">The sequence shown here is derived from an EMBL/GenBank/DDBJ whole genome shotgun (WGS) entry which is preliminary data.</text>
</comment>
<keyword evidence="2" id="KW-0732">Signal</keyword>
<name>A0ABP7VGT3_9ACTN</name>
<gene>
    <name evidence="4" type="ORF">GCM10022214_21470</name>
</gene>
<evidence type="ECO:0000256" key="1">
    <source>
        <dbReference type="SAM" id="MobiDB-lite"/>
    </source>
</evidence>
<dbReference type="InterPro" id="IPR012338">
    <property type="entry name" value="Beta-lactam/transpept-like"/>
</dbReference>
<dbReference type="InterPro" id="IPR045155">
    <property type="entry name" value="Beta-lactam_cat"/>
</dbReference>
<evidence type="ECO:0000259" key="3">
    <source>
        <dbReference type="Pfam" id="PF13354"/>
    </source>
</evidence>
<feature type="domain" description="Beta-lactamase class A catalytic" evidence="3">
    <location>
        <begin position="149"/>
        <end position="269"/>
    </location>
</feature>
<organism evidence="4 5">
    <name type="scientific">Actinomadura miaoliensis</name>
    <dbReference type="NCBI Taxonomy" id="430685"/>
    <lineage>
        <taxon>Bacteria</taxon>
        <taxon>Bacillati</taxon>
        <taxon>Actinomycetota</taxon>
        <taxon>Actinomycetes</taxon>
        <taxon>Streptosporangiales</taxon>
        <taxon>Thermomonosporaceae</taxon>
        <taxon>Actinomadura</taxon>
    </lineage>
</organism>
<dbReference type="RefSeq" id="WP_344944540.1">
    <property type="nucleotide sequence ID" value="NZ_BAAAZG010000011.1"/>
</dbReference>
<accession>A0ABP7VGT3</accession>